<dbReference type="GO" id="GO:0005737">
    <property type="term" value="C:cytoplasm"/>
    <property type="evidence" value="ECO:0007669"/>
    <property type="project" value="TreeGrafter"/>
</dbReference>
<dbReference type="Proteomes" id="UP001153620">
    <property type="component" value="Chromosome 1"/>
</dbReference>
<dbReference type="Pfam" id="PF00061">
    <property type="entry name" value="Lipocalin"/>
    <property type="match status" value="1"/>
</dbReference>
<dbReference type="GO" id="GO:0031409">
    <property type="term" value="F:pigment binding"/>
    <property type="evidence" value="ECO:0007669"/>
    <property type="project" value="InterPro"/>
</dbReference>
<organism evidence="5 6">
    <name type="scientific">Chironomus riparius</name>
    <dbReference type="NCBI Taxonomy" id="315576"/>
    <lineage>
        <taxon>Eukaryota</taxon>
        <taxon>Metazoa</taxon>
        <taxon>Ecdysozoa</taxon>
        <taxon>Arthropoda</taxon>
        <taxon>Hexapoda</taxon>
        <taxon>Insecta</taxon>
        <taxon>Pterygota</taxon>
        <taxon>Neoptera</taxon>
        <taxon>Endopterygota</taxon>
        <taxon>Diptera</taxon>
        <taxon>Nematocera</taxon>
        <taxon>Chironomoidea</taxon>
        <taxon>Chironomidae</taxon>
        <taxon>Chironominae</taxon>
        <taxon>Chironomus</taxon>
    </lineage>
</organism>
<dbReference type="InterPro" id="IPR000566">
    <property type="entry name" value="Lipocln_cytosolic_FA-bd_dom"/>
</dbReference>
<feature type="chain" id="PRO_5040125905" description="Lipocalin/cytosolic fatty-acid binding domain-containing protein" evidence="3">
    <location>
        <begin position="21"/>
        <end position="239"/>
    </location>
</feature>
<dbReference type="InterPro" id="IPR003057">
    <property type="entry name" value="Invtbrt_color"/>
</dbReference>
<evidence type="ECO:0000259" key="4">
    <source>
        <dbReference type="Pfam" id="PF00061"/>
    </source>
</evidence>
<gene>
    <name evidence="5" type="ORF">CHIRRI_LOCUS1683</name>
</gene>
<dbReference type="PANTHER" id="PTHR10612">
    <property type="entry name" value="APOLIPOPROTEIN D"/>
    <property type="match status" value="1"/>
</dbReference>
<keyword evidence="6" id="KW-1185">Reference proteome</keyword>
<dbReference type="OrthoDB" id="565904at2759"/>
<dbReference type="InterPro" id="IPR012674">
    <property type="entry name" value="Calycin"/>
</dbReference>
<evidence type="ECO:0000256" key="1">
    <source>
        <dbReference type="ARBA" id="ARBA00023157"/>
    </source>
</evidence>
<dbReference type="InterPro" id="IPR022272">
    <property type="entry name" value="Lipocalin_CS"/>
</dbReference>
<dbReference type="AlphaFoldDB" id="A0A9N9RKZ3"/>
<feature type="signal peptide" evidence="3">
    <location>
        <begin position="1"/>
        <end position="20"/>
    </location>
</feature>
<name>A0A9N9RKZ3_9DIPT</name>
<comment type="similarity">
    <text evidence="2">Belongs to the calycin superfamily. Lipocalin family.</text>
</comment>
<accession>A0A9N9RKZ3</accession>
<evidence type="ECO:0000256" key="3">
    <source>
        <dbReference type="SAM" id="SignalP"/>
    </source>
</evidence>
<dbReference type="EMBL" id="OU895877">
    <property type="protein sequence ID" value="CAG9798701.1"/>
    <property type="molecule type" value="Genomic_DNA"/>
</dbReference>
<evidence type="ECO:0000256" key="2">
    <source>
        <dbReference type="RuleBase" id="RU003695"/>
    </source>
</evidence>
<dbReference type="GO" id="GO:0006629">
    <property type="term" value="P:lipid metabolic process"/>
    <property type="evidence" value="ECO:0007669"/>
    <property type="project" value="TreeGrafter"/>
</dbReference>
<dbReference type="Gene3D" id="2.40.128.20">
    <property type="match status" value="1"/>
</dbReference>
<feature type="domain" description="Lipocalin/cytosolic fatty-acid binding" evidence="4">
    <location>
        <begin position="44"/>
        <end position="186"/>
    </location>
</feature>
<proteinExistence type="inferred from homology"/>
<evidence type="ECO:0000313" key="6">
    <source>
        <dbReference type="Proteomes" id="UP001153620"/>
    </source>
</evidence>
<dbReference type="FunFam" id="2.40.128.20:FF:000026">
    <property type="entry name" value="Apolipoprotein D-like Protein"/>
    <property type="match status" value="1"/>
</dbReference>
<reference evidence="5" key="1">
    <citation type="submission" date="2022-01" db="EMBL/GenBank/DDBJ databases">
        <authorList>
            <person name="King R."/>
        </authorList>
    </citation>
    <scope>NUCLEOTIDE SEQUENCE</scope>
</reference>
<protein>
    <recommendedName>
        <fullName evidence="4">Lipocalin/cytosolic fatty-acid binding domain-containing protein</fullName>
    </recommendedName>
</protein>
<keyword evidence="1" id="KW-1015">Disulfide bond</keyword>
<reference evidence="5" key="2">
    <citation type="submission" date="2022-10" db="EMBL/GenBank/DDBJ databases">
        <authorList>
            <consortium name="ENA_rothamsted_submissions"/>
            <consortium name="culmorum"/>
            <person name="King R."/>
        </authorList>
    </citation>
    <scope>NUCLEOTIDE SEQUENCE</scope>
</reference>
<keyword evidence="3" id="KW-0732">Signal</keyword>
<evidence type="ECO:0000313" key="5">
    <source>
        <dbReference type="EMBL" id="CAG9798701.1"/>
    </source>
</evidence>
<dbReference type="PANTHER" id="PTHR10612:SF34">
    <property type="entry name" value="APOLIPOPROTEIN D"/>
    <property type="match status" value="1"/>
</dbReference>
<dbReference type="PRINTS" id="PR01273">
    <property type="entry name" value="INVTBRTCOLOR"/>
</dbReference>
<dbReference type="SUPFAM" id="SSF50814">
    <property type="entry name" value="Lipocalins"/>
    <property type="match status" value="1"/>
</dbReference>
<sequence length="239" mass="27220">MAVKILLTLLTILKLIFVNAQIPSFGRCPEYDAMPAFDKEKFLGSWYEIERYFTVTEVVSKCISADYERRADGKIYVKNYYTNRINNVQRIISGKLSITGKGGEGRFNVRYESFPLSYDASLVVLDTDYKNYAVIWSCSNVTSLGHTESAWLMSRQRNPRGEILQAAYGVLDKYKMNRSFFVKSDQIDCETLPPIQEAIDPTEASATKNKDNEKTENVTENVTIIPEEMTEFNSTEAST</sequence>
<dbReference type="PROSITE" id="PS00213">
    <property type="entry name" value="LIPOCALIN"/>
    <property type="match status" value="1"/>
</dbReference>
<dbReference type="GO" id="GO:0000302">
    <property type="term" value="P:response to reactive oxygen species"/>
    <property type="evidence" value="ECO:0007669"/>
    <property type="project" value="TreeGrafter"/>
</dbReference>